<feature type="chain" id="PRO_5043730721" evidence="1">
    <location>
        <begin position="19"/>
        <end position="100"/>
    </location>
</feature>
<evidence type="ECO:0000313" key="2">
    <source>
        <dbReference type="EMBL" id="GMS78516.1"/>
    </source>
</evidence>
<feature type="non-terminal residue" evidence="2">
    <location>
        <position position="1"/>
    </location>
</feature>
<protein>
    <submittedName>
        <fullName evidence="2">Uncharacterized protein</fullName>
    </submittedName>
</protein>
<organism evidence="2 3">
    <name type="scientific">Pristionchus entomophagus</name>
    <dbReference type="NCBI Taxonomy" id="358040"/>
    <lineage>
        <taxon>Eukaryota</taxon>
        <taxon>Metazoa</taxon>
        <taxon>Ecdysozoa</taxon>
        <taxon>Nematoda</taxon>
        <taxon>Chromadorea</taxon>
        <taxon>Rhabditida</taxon>
        <taxon>Rhabditina</taxon>
        <taxon>Diplogasteromorpha</taxon>
        <taxon>Diplogasteroidea</taxon>
        <taxon>Neodiplogasteridae</taxon>
        <taxon>Pristionchus</taxon>
    </lineage>
</organism>
<feature type="signal peptide" evidence="1">
    <location>
        <begin position="1"/>
        <end position="18"/>
    </location>
</feature>
<evidence type="ECO:0000313" key="3">
    <source>
        <dbReference type="Proteomes" id="UP001432027"/>
    </source>
</evidence>
<feature type="non-terminal residue" evidence="2">
    <location>
        <position position="100"/>
    </location>
</feature>
<proteinExistence type="predicted"/>
<dbReference type="Proteomes" id="UP001432027">
    <property type="component" value="Unassembled WGS sequence"/>
</dbReference>
<name>A0AAV5SFQ0_9BILA</name>
<keyword evidence="1" id="KW-0732">Signal</keyword>
<accession>A0AAV5SFQ0</accession>
<comment type="caution">
    <text evidence="2">The sequence shown here is derived from an EMBL/GenBank/DDBJ whole genome shotgun (WGS) entry which is preliminary data.</text>
</comment>
<reference evidence="2" key="1">
    <citation type="submission" date="2023-10" db="EMBL/GenBank/DDBJ databases">
        <title>Genome assembly of Pristionchus species.</title>
        <authorList>
            <person name="Yoshida K."/>
            <person name="Sommer R.J."/>
        </authorList>
    </citation>
    <scope>NUCLEOTIDE SEQUENCE</scope>
    <source>
        <strain evidence="2">RS0144</strain>
    </source>
</reference>
<dbReference type="AlphaFoldDB" id="A0AAV5SFQ0"/>
<keyword evidence="3" id="KW-1185">Reference proteome</keyword>
<gene>
    <name evidence="2" type="ORF">PENTCL1PPCAC_691</name>
</gene>
<sequence length="100" mass="11351">QMIPFLLLILLIHGPALATAEDCKYAVQKAITNYSCHPKGHCKPIKINQGVIGCEDGFVPEETLSFETVFVWFQQPKPQCKKDKVYNDKGETVDLRCRKK</sequence>
<evidence type="ECO:0000256" key="1">
    <source>
        <dbReference type="SAM" id="SignalP"/>
    </source>
</evidence>
<dbReference type="EMBL" id="BTSX01000001">
    <property type="protein sequence ID" value="GMS78516.1"/>
    <property type="molecule type" value="Genomic_DNA"/>
</dbReference>